<evidence type="ECO:0000313" key="2">
    <source>
        <dbReference type="Proteomes" id="UP000326169"/>
    </source>
</evidence>
<proteinExistence type="predicted"/>
<comment type="caution">
    <text evidence="1">The sequence shown here is derived from an EMBL/GenBank/DDBJ whole genome shotgun (WGS) entry which is preliminary data.</text>
</comment>
<sequence>MAAAITFALGNLANHGVYVGFMGRDAIDIYTFNHPVKGWLNCSVEGFSAGVELRLKTARGRLVSRQLVQPNEGSAIAFNLPAGVYVLEIAALYGNTTYQLTLQQERDLAATETIIINQYSTCPTGNRRLKVSRKSDYISVKNAAVFAGLWIRKKAGIWQVLNVNKTAKLRDYIRCRLRGDRLFALARGHPNLTIWCREYIPTG</sequence>
<dbReference type="EMBL" id="BIMW01000124">
    <property type="protein sequence ID" value="GCE95162.1"/>
    <property type="molecule type" value="Genomic_DNA"/>
</dbReference>
<organism evidence="1 2">
    <name type="scientific">Limnospira platensis NIES-46</name>
    <dbReference type="NCBI Taxonomy" id="1236695"/>
    <lineage>
        <taxon>Bacteria</taxon>
        <taxon>Bacillati</taxon>
        <taxon>Cyanobacteriota</taxon>
        <taxon>Cyanophyceae</taxon>
        <taxon>Oscillatoriophycideae</taxon>
        <taxon>Oscillatoriales</taxon>
        <taxon>Sirenicapillariaceae</taxon>
        <taxon>Limnospira</taxon>
    </lineage>
</organism>
<dbReference type="RefSeq" id="WP_062945657.1">
    <property type="nucleotide sequence ID" value="NZ_BIMW01000124.1"/>
</dbReference>
<name>A0A5M3T965_LIMPL</name>
<accession>A0A5M3T965</accession>
<dbReference type="SUPFAM" id="SSF89260">
    <property type="entry name" value="Collagen-binding domain"/>
    <property type="match status" value="1"/>
</dbReference>
<dbReference type="GeneID" id="301684024"/>
<dbReference type="Proteomes" id="UP000326169">
    <property type="component" value="Unassembled WGS sequence"/>
</dbReference>
<gene>
    <name evidence="1" type="ORF">NIES46_32240</name>
</gene>
<keyword evidence="2" id="KW-1185">Reference proteome</keyword>
<evidence type="ECO:0000313" key="1">
    <source>
        <dbReference type="EMBL" id="GCE95162.1"/>
    </source>
</evidence>
<reference evidence="1 2" key="1">
    <citation type="journal article" date="2019" name="J Genomics">
        <title>The Draft Genome of a Hydrogen-producing Cyanobacterium, Arthrospira platensis NIES-46.</title>
        <authorList>
            <person name="Suzuki S."/>
            <person name="Yamaguchi H."/>
            <person name="Kawachi M."/>
        </authorList>
    </citation>
    <scope>NUCLEOTIDE SEQUENCE [LARGE SCALE GENOMIC DNA]</scope>
    <source>
        <strain evidence="1 2">NIES-46</strain>
    </source>
</reference>
<protein>
    <recommendedName>
        <fullName evidence="3">Secretion system C-terminal sorting domain-containing protein</fullName>
    </recommendedName>
</protein>
<dbReference type="Gene3D" id="2.60.120.380">
    <property type="match status" value="1"/>
</dbReference>
<evidence type="ECO:0008006" key="3">
    <source>
        <dbReference type="Google" id="ProtNLM"/>
    </source>
</evidence>